<dbReference type="EMBL" id="ML120470">
    <property type="protein sequence ID" value="RPA92551.1"/>
    <property type="molecule type" value="Genomic_DNA"/>
</dbReference>
<dbReference type="AlphaFoldDB" id="A0A3N4J7C6"/>
<evidence type="ECO:0000313" key="1">
    <source>
        <dbReference type="EMBL" id="RPA92551.1"/>
    </source>
</evidence>
<evidence type="ECO:0000313" key="2">
    <source>
        <dbReference type="Proteomes" id="UP000276215"/>
    </source>
</evidence>
<gene>
    <name evidence="1" type="ORF">L873DRAFT_183967</name>
</gene>
<dbReference type="Proteomes" id="UP000276215">
    <property type="component" value="Unassembled WGS sequence"/>
</dbReference>
<organism evidence="1 2">
    <name type="scientific">Choiromyces venosus 120613-1</name>
    <dbReference type="NCBI Taxonomy" id="1336337"/>
    <lineage>
        <taxon>Eukaryota</taxon>
        <taxon>Fungi</taxon>
        <taxon>Dikarya</taxon>
        <taxon>Ascomycota</taxon>
        <taxon>Pezizomycotina</taxon>
        <taxon>Pezizomycetes</taxon>
        <taxon>Pezizales</taxon>
        <taxon>Tuberaceae</taxon>
        <taxon>Choiromyces</taxon>
    </lineage>
</organism>
<reference evidence="1 2" key="1">
    <citation type="journal article" date="2018" name="Nat. Ecol. Evol.">
        <title>Pezizomycetes genomes reveal the molecular basis of ectomycorrhizal truffle lifestyle.</title>
        <authorList>
            <person name="Murat C."/>
            <person name="Payen T."/>
            <person name="Noel B."/>
            <person name="Kuo A."/>
            <person name="Morin E."/>
            <person name="Chen J."/>
            <person name="Kohler A."/>
            <person name="Krizsan K."/>
            <person name="Balestrini R."/>
            <person name="Da Silva C."/>
            <person name="Montanini B."/>
            <person name="Hainaut M."/>
            <person name="Levati E."/>
            <person name="Barry K.W."/>
            <person name="Belfiori B."/>
            <person name="Cichocki N."/>
            <person name="Clum A."/>
            <person name="Dockter R.B."/>
            <person name="Fauchery L."/>
            <person name="Guy J."/>
            <person name="Iotti M."/>
            <person name="Le Tacon F."/>
            <person name="Lindquist E.A."/>
            <person name="Lipzen A."/>
            <person name="Malagnac F."/>
            <person name="Mello A."/>
            <person name="Molinier V."/>
            <person name="Miyauchi S."/>
            <person name="Poulain J."/>
            <person name="Riccioni C."/>
            <person name="Rubini A."/>
            <person name="Sitrit Y."/>
            <person name="Splivallo R."/>
            <person name="Traeger S."/>
            <person name="Wang M."/>
            <person name="Zifcakova L."/>
            <person name="Wipf D."/>
            <person name="Zambonelli A."/>
            <person name="Paolocci F."/>
            <person name="Nowrousian M."/>
            <person name="Ottonello S."/>
            <person name="Baldrian P."/>
            <person name="Spatafora J.W."/>
            <person name="Henrissat B."/>
            <person name="Nagy L.G."/>
            <person name="Aury J.M."/>
            <person name="Wincker P."/>
            <person name="Grigoriev I.V."/>
            <person name="Bonfante P."/>
            <person name="Martin F.M."/>
        </authorList>
    </citation>
    <scope>NUCLEOTIDE SEQUENCE [LARGE SCALE GENOMIC DNA]</scope>
    <source>
        <strain evidence="1 2">120613-1</strain>
    </source>
</reference>
<name>A0A3N4J7C6_9PEZI</name>
<proteinExistence type="predicted"/>
<protein>
    <submittedName>
        <fullName evidence="1">Uncharacterized protein</fullName>
    </submittedName>
</protein>
<keyword evidence="2" id="KW-1185">Reference proteome</keyword>
<accession>A0A3N4J7C6</accession>
<sequence length="150" mass="17704">MPKDCGESLHSPDLWQYRSPNEWGHISMVISMPFCFENLRYDDRVHSMTATPLSEHNSKGRNFQVLEVSKARKVRNRVHEKKKKRKNLDAKETKCNNKPNLKICQILLLLLLLLIERGNKEMIIIMIKEMMIIMIRDDDNNNNKGDEKIR</sequence>